<sequence>MPLWKRKKKTQDKYVMVEFHVWMHCAGCERTVAKVISKIKGVETFTTDIIRHQVTIIGRINPEKVAKRIKKKTGKIADILSLKEYTEGFKNDEDSFLEEMIQKQFIDSLIIEYVGPSEAYLLFSDENANACSIM</sequence>
<evidence type="ECO:0000313" key="8">
    <source>
        <dbReference type="EMBL" id="WOH15975.1"/>
    </source>
</evidence>
<dbReference type="CDD" id="cd00371">
    <property type="entry name" value="HMA"/>
    <property type="match status" value="1"/>
</dbReference>
<dbReference type="Gene3D" id="3.30.70.100">
    <property type="match status" value="1"/>
</dbReference>
<dbReference type="OrthoDB" id="1927097at2759"/>
<dbReference type="InterPro" id="IPR006121">
    <property type="entry name" value="HMA_dom"/>
</dbReference>
<proteinExistence type="inferred from homology"/>
<accession>A0A175YH53</accession>
<dbReference type="InterPro" id="IPR036163">
    <property type="entry name" value="HMA_dom_sf"/>
</dbReference>
<dbReference type="Proteomes" id="UP000077755">
    <property type="component" value="Chromosome 9"/>
</dbReference>
<dbReference type="InterPro" id="IPR044577">
    <property type="entry name" value="HIPP4/7/8/17/18/19"/>
</dbReference>
<dbReference type="Gramene" id="KZM83006">
    <property type="protein sequence ID" value="KZM83006"/>
    <property type="gene ID" value="DCAR_030575"/>
</dbReference>
<evidence type="ECO:0000259" key="6">
    <source>
        <dbReference type="PROSITE" id="PS50846"/>
    </source>
</evidence>
<dbReference type="PANTHER" id="PTHR46195:SF18">
    <property type="entry name" value="SUPEROXIDE DISMUTASE 1 COPPER CHAPERONE-LIKE PROTEIN"/>
    <property type="match status" value="1"/>
</dbReference>
<dbReference type="STRING" id="79200.A0A175YH53"/>
<protein>
    <recommendedName>
        <fullName evidence="6">HMA domain-containing protein</fullName>
    </recommendedName>
</protein>
<keyword evidence="4" id="KW-0449">Lipoprotein</keyword>
<dbReference type="SUPFAM" id="SSF55008">
    <property type="entry name" value="HMA, heavy metal-associated domain"/>
    <property type="match status" value="1"/>
</dbReference>
<dbReference type="EMBL" id="LNRQ01000009">
    <property type="protein sequence ID" value="KZM83006.1"/>
    <property type="molecule type" value="Genomic_DNA"/>
</dbReference>
<keyword evidence="2" id="KW-0488">Methylation</keyword>
<evidence type="ECO:0000256" key="3">
    <source>
        <dbReference type="ARBA" id="ARBA00022723"/>
    </source>
</evidence>
<reference evidence="7" key="1">
    <citation type="journal article" date="2016" name="Nat. Genet.">
        <title>A high-quality carrot genome assembly provides new insights into carotenoid accumulation and asterid genome evolution.</title>
        <authorList>
            <person name="Iorizzo M."/>
            <person name="Ellison S."/>
            <person name="Senalik D."/>
            <person name="Zeng P."/>
            <person name="Satapoomin P."/>
            <person name="Huang J."/>
            <person name="Bowman M."/>
            <person name="Iovene M."/>
            <person name="Sanseverino W."/>
            <person name="Cavagnaro P."/>
            <person name="Yildiz M."/>
            <person name="Macko-Podgorni A."/>
            <person name="Moranska E."/>
            <person name="Grzebelus E."/>
            <person name="Grzebelus D."/>
            <person name="Ashrafi H."/>
            <person name="Zheng Z."/>
            <person name="Cheng S."/>
            <person name="Spooner D."/>
            <person name="Van Deynze A."/>
            <person name="Simon P."/>
        </authorList>
    </citation>
    <scope>NUCLEOTIDE SEQUENCE [LARGE SCALE GENOMIC DNA]</scope>
    <source>
        <tissue evidence="7">Leaf</tissue>
    </source>
</reference>
<keyword evidence="3" id="KW-0479">Metal-binding</keyword>
<comment type="subcellular location">
    <subcellularLocation>
        <location evidence="1">Membrane</location>
        <topology evidence="1">Peripheral membrane protein</topology>
    </subcellularLocation>
</comment>
<dbReference type="OMA" id="MNCNACE"/>
<name>A0A175YH53_DAUCS</name>
<feature type="domain" description="HMA" evidence="6">
    <location>
        <begin position="14"/>
        <end position="77"/>
    </location>
</feature>
<dbReference type="GO" id="GO:0009626">
    <property type="term" value="P:plant-type hypersensitive response"/>
    <property type="evidence" value="ECO:0007669"/>
    <property type="project" value="UniProtKB-KW"/>
</dbReference>
<evidence type="ECO:0000256" key="5">
    <source>
        <dbReference type="ARBA" id="ARBA00024045"/>
    </source>
</evidence>
<keyword evidence="9" id="KW-1185">Reference proteome</keyword>
<dbReference type="GO" id="GO:0016020">
    <property type="term" value="C:membrane"/>
    <property type="evidence" value="ECO:0007669"/>
    <property type="project" value="UniProtKB-SubCell"/>
</dbReference>
<evidence type="ECO:0000256" key="4">
    <source>
        <dbReference type="ARBA" id="ARBA00023289"/>
    </source>
</evidence>
<keyword evidence="4" id="KW-0636">Prenylation</keyword>
<evidence type="ECO:0000313" key="9">
    <source>
        <dbReference type="Proteomes" id="UP000077755"/>
    </source>
</evidence>
<dbReference type="Pfam" id="PF00403">
    <property type="entry name" value="HMA"/>
    <property type="match status" value="1"/>
</dbReference>
<gene>
    <name evidence="7" type="ORF">DCAR_030575</name>
    <name evidence="8" type="ORF">DCAR_0935524</name>
</gene>
<dbReference type="GO" id="GO:0046872">
    <property type="term" value="F:metal ion binding"/>
    <property type="evidence" value="ECO:0007669"/>
    <property type="project" value="UniProtKB-KW"/>
</dbReference>
<evidence type="ECO:0000313" key="7">
    <source>
        <dbReference type="EMBL" id="KZM83006.1"/>
    </source>
</evidence>
<evidence type="ECO:0000256" key="2">
    <source>
        <dbReference type="ARBA" id="ARBA00022481"/>
    </source>
</evidence>
<dbReference type="AlphaFoldDB" id="A0A175YH53"/>
<evidence type="ECO:0000256" key="1">
    <source>
        <dbReference type="ARBA" id="ARBA00004170"/>
    </source>
</evidence>
<reference evidence="8" key="2">
    <citation type="submission" date="2022-03" db="EMBL/GenBank/DDBJ databases">
        <title>Draft title - Genomic analysis of global carrot germplasm unveils the trajectory of domestication and the origin of high carotenoid orange carrot.</title>
        <authorList>
            <person name="Iorizzo M."/>
            <person name="Ellison S."/>
            <person name="Senalik D."/>
            <person name="Macko-Podgorni A."/>
            <person name="Grzebelus D."/>
            <person name="Bostan H."/>
            <person name="Rolling W."/>
            <person name="Curaba J."/>
            <person name="Simon P."/>
        </authorList>
    </citation>
    <scope>NUCLEOTIDE SEQUENCE</scope>
    <source>
        <tissue evidence="8">Leaf</tissue>
    </source>
</reference>
<dbReference type="PROSITE" id="PS50846">
    <property type="entry name" value="HMA_2"/>
    <property type="match status" value="1"/>
</dbReference>
<comment type="similarity">
    <text evidence="5">Belongs to the HIPP family.</text>
</comment>
<dbReference type="PANTHER" id="PTHR46195">
    <property type="entry name" value="HEAVY METAL-ASSOCIATED ISOPRENYLATED PLANT PROTEIN 7"/>
    <property type="match status" value="1"/>
</dbReference>
<organism evidence="7">
    <name type="scientific">Daucus carota subsp. sativus</name>
    <name type="common">Carrot</name>
    <dbReference type="NCBI Taxonomy" id="79200"/>
    <lineage>
        <taxon>Eukaryota</taxon>
        <taxon>Viridiplantae</taxon>
        <taxon>Streptophyta</taxon>
        <taxon>Embryophyta</taxon>
        <taxon>Tracheophyta</taxon>
        <taxon>Spermatophyta</taxon>
        <taxon>Magnoliopsida</taxon>
        <taxon>eudicotyledons</taxon>
        <taxon>Gunneridae</taxon>
        <taxon>Pentapetalae</taxon>
        <taxon>asterids</taxon>
        <taxon>campanulids</taxon>
        <taxon>Apiales</taxon>
        <taxon>Apiaceae</taxon>
        <taxon>Apioideae</taxon>
        <taxon>Scandiceae</taxon>
        <taxon>Daucinae</taxon>
        <taxon>Daucus</taxon>
        <taxon>Daucus sect. Daucus</taxon>
    </lineage>
</organism>
<dbReference type="EMBL" id="CP093351">
    <property type="protein sequence ID" value="WOH15975.1"/>
    <property type="molecule type" value="Genomic_DNA"/>
</dbReference>